<dbReference type="GO" id="GO:0019229">
    <property type="term" value="P:regulation of vasoconstriction"/>
    <property type="evidence" value="ECO:0007669"/>
    <property type="project" value="InterPro"/>
</dbReference>
<dbReference type="GO" id="GO:0003100">
    <property type="term" value="P:regulation of systemic arterial blood pressure by endothelin"/>
    <property type="evidence" value="ECO:0007669"/>
    <property type="project" value="TreeGrafter"/>
</dbReference>
<comment type="subcellular location">
    <subcellularLocation>
        <location evidence="2">Secreted</location>
    </subcellularLocation>
</comment>
<feature type="signal peptide" evidence="11">
    <location>
        <begin position="1"/>
        <end position="26"/>
    </location>
</feature>
<dbReference type="PANTHER" id="PTHR13874">
    <property type="entry name" value="ENDOTHELIN"/>
    <property type="match status" value="1"/>
</dbReference>
<evidence type="ECO:0000256" key="8">
    <source>
        <dbReference type="ARBA" id="ARBA00023322"/>
    </source>
</evidence>
<dbReference type="Ensembl" id="ENSPMGT00000012111.1">
    <property type="protein sequence ID" value="ENSPMGP00000011352.1"/>
    <property type="gene ID" value="ENSPMGG00000009391.1"/>
</dbReference>
<keyword evidence="7" id="KW-1015">Disulfide bond</keyword>
<dbReference type="PRINTS" id="PR00365">
    <property type="entry name" value="ENDOTHELIN"/>
</dbReference>
<keyword evidence="14" id="KW-1185">Reference proteome</keyword>
<dbReference type="AlphaFoldDB" id="A0A3B4A2T4"/>
<dbReference type="GO" id="GO:0006874">
    <property type="term" value="P:intracellular calcium ion homeostasis"/>
    <property type="evidence" value="ECO:0007669"/>
    <property type="project" value="TreeGrafter"/>
</dbReference>
<proteinExistence type="inferred from homology"/>
<dbReference type="Proteomes" id="UP000261520">
    <property type="component" value="Unplaced"/>
</dbReference>
<evidence type="ECO:0000256" key="5">
    <source>
        <dbReference type="ARBA" id="ARBA00022729"/>
    </source>
</evidence>
<dbReference type="InterPro" id="IPR020475">
    <property type="entry name" value="Endothelin"/>
</dbReference>
<evidence type="ECO:0000256" key="2">
    <source>
        <dbReference type="ARBA" id="ARBA00004613"/>
    </source>
</evidence>
<dbReference type="PANTHER" id="PTHR13874:SF11">
    <property type="entry name" value="ENDOTHELIN-3"/>
    <property type="match status" value="1"/>
</dbReference>
<comment type="similarity">
    <text evidence="3">Belongs to the endothelin/sarafotoxin family.</text>
</comment>
<dbReference type="InterPro" id="IPR019764">
    <property type="entry name" value="Endothelin_toxin_CS"/>
</dbReference>
<dbReference type="GO" id="GO:0005615">
    <property type="term" value="C:extracellular space"/>
    <property type="evidence" value="ECO:0007669"/>
    <property type="project" value="TreeGrafter"/>
</dbReference>
<keyword evidence="4" id="KW-0964">Secreted</keyword>
<evidence type="ECO:0000313" key="13">
    <source>
        <dbReference type="Ensembl" id="ENSPMGP00000011352.1"/>
    </source>
</evidence>
<name>A0A3B4A2T4_9GOBI</name>
<dbReference type="SMART" id="SM00272">
    <property type="entry name" value="END"/>
    <property type="match status" value="2"/>
</dbReference>
<dbReference type="GO" id="GO:0031708">
    <property type="term" value="F:endothelin B receptor binding"/>
    <property type="evidence" value="ECO:0007669"/>
    <property type="project" value="TreeGrafter"/>
</dbReference>
<dbReference type="PROSITE" id="PS00270">
    <property type="entry name" value="ENDOTHELIN"/>
    <property type="match status" value="1"/>
</dbReference>
<evidence type="ECO:0000256" key="6">
    <source>
        <dbReference type="ARBA" id="ARBA00022858"/>
    </source>
</evidence>
<feature type="domain" description="Endothelin-like toxin" evidence="12">
    <location>
        <begin position="106"/>
        <end position="128"/>
    </location>
</feature>
<dbReference type="Pfam" id="PF00322">
    <property type="entry name" value="Endothelin"/>
    <property type="match status" value="1"/>
</dbReference>
<keyword evidence="6" id="KW-0838">Vasoactive</keyword>
<evidence type="ECO:0000256" key="4">
    <source>
        <dbReference type="ARBA" id="ARBA00022525"/>
    </source>
</evidence>
<organism evidence="13 14">
    <name type="scientific">Periophthalmus magnuspinnatus</name>
    <dbReference type="NCBI Taxonomy" id="409849"/>
    <lineage>
        <taxon>Eukaryota</taxon>
        <taxon>Metazoa</taxon>
        <taxon>Chordata</taxon>
        <taxon>Craniata</taxon>
        <taxon>Vertebrata</taxon>
        <taxon>Euteleostomi</taxon>
        <taxon>Actinopterygii</taxon>
        <taxon>Neopterygii</taxon>
        <taxon>Teleostei</taxon>
        <taxon>Neoteleostei</taxon>
        <taxon>Acanthomorphata</taxon>
        <taxon>Gobiaria</taxon>
        <taxon>Gobiiformes</taxon>
        <taxon>Gobioidei</taxon>
        <taxon>Gobiidae</taxon>
        <taxon>Oxudercinae</taxon>
        <taxon>Periophthalmus</taxon>
    </lineage>
</organism>
<evidence type="ECO:0000256" key="11">
    <source>
        <dbReference type="SAM" id="SignalP"/>
    </source>
</evidence>
<dbReference type="STRING" id="409849.ENSPMGP00000011352"/>
<keyword evidence="8" id="KW-0839">Vasoconstrictor</keyword>
<reference evidence="13" key="1">
    <citation type="submission" date="2025-08" db="UniProtKB">
        <authorList>
            <consortium name="Ensembl"/>
        </authorList>
    </citation>
    <scope>IDENTIFICATION</scope>
</reference>
<evidence type="ECO:0000256" key="7">
    <source>
        <dbReference type="ARBA" id="ARBA00023157"/>
    </source>
</evidence>
<evidence type="ECO:0000256" key="1">
    <source>
        <dbReference type="ARBA" id="ARBA00003023"/>
    </source>
</evidence>
<feature type="domain" description="Endothelin-like toxin" evidence="12">
    <location>
        <begin position="55"/>
        <end position="76"/>
    </location>
</feature>
<comment type="function">
    <text evidence="1">Endothelins are endothelium-derived vasoconstrictor peptides.</text>
</comment>
<dbReference type="GO" id="GO:0014826">
    <property type="term" value="P:vein smooth muscle contraction"/>
    <property type="evidence" value="ECO:0007669"/>
    <property type="project" value="TreeGrafter"/>
</dbReference>
<evidence type="ECO:0000256" key="10">
    <source>
        <dbReference type="ARBA" id="ARBA00041850"/>
    </source>
</evidence>
<protein>
    <recommendedName>
        <fullName evidence="9">Endothelin-3</fullName>
    </recommendedName>
    <alternativeName>
        <fullName evidence="10">Preproendothelin-3</fullName>
    </alternativeName>
</protein>
<reference evidence="13" key="2">
    <citation type="submission" date="2025-09" db="UniProtKB">
        <authorList>
            <consortium name="Ensembl"/>
        </authorList>
    </citation>
    <scope>IDENTIFICATION</scope>
</reference>
<accession>A0A3B4A2T4</accession>
<dbReference type="InterPro" id="IPR001928">
    <property type="entry name" value="Endothln-like_toxin"/>
</dbReference>
<feature type="chain" id="PRO_5017283835" description="Endothelin-3" evidence="11">
    <location>
        <begin position="27"/>
        <end position="145"/>
    </location>
</feature>
<sequence length="145" mass="16474">FSVVVCFSVLVSFSVVVLFSVSVSGAIPNDRPTGFGGSEDLGMSRIKDAKPRLKRCTCYSYMDRECVYYCHLDIIWVNTPERTVPYGMSSYQAPQRMRRETVESPRCLCAVADADQQCRDFCQSRLVIHVTAQRRFLLSMVSCIY</sequence>
<evidence type="ECO:0000256" key="9">
    <source>
        <dbReference type="ARBA" id="ARBA00040198"/>
    </source>
</evidence>
<dbReference type="GO" id="GO:0005179">
    <property type="term" value="F:hormone activity"/>
    <property type="evidence" value="ECO:0007669"/>
    <property type="project" value="TreeGrafter"/>
</dbReference>
<keyword evidence="5 11" id="KW-0732">Signal</keyword>
<evidence type="ECO:0000259" key="12">
    <source>
        <dbReference type="SMART" id="SM00272"/>
    </source>
</evidence>
<evidence type="ECO:0000256" key="3">
    <source>
        <dbReference type="ARBA" id="ARBA00010959"/>
    </source>
</evidence>
<evidence type="ECO:0000313" key="14">
    <source>
        <dbReference type="Proteomes" id="UP000261520"/>
    </source>
</evidence>